<evidence type="ECO:0000256" key="7">
    <source>
        <dbReference type="ARBA" id="ARBA00022989"/>
    </source>
</evidence>
<keyword evidence="9 14" id="KW-0472">Membrane</keyword>
<dbReference type="GO" id="GO:0015215">
    <property type="term" value="F:nucleotide transmembrane transporter activity"/>
    <property type="evidence" value="ECO:0007669"/>
    <property type="project" value="UniProtKB-ARBA"/>
</dbReference>
<keyword evidence="6" id="KW-0999">Mitochondrion inner membrane</keyword>
<dbReference type="InterPro" id="IPR023395">
    <property type="entry name" value="MCP_dom_sf"/>
</dbReference>
<dbReference type="GO" id="GO:0005743">
    <property type="term" value="C:mitochondrial inner membrane"/>
    <property type="evidence" value="ECO:0007669"/>
    <property type="project" value="UniProtKB-SubCell"/>
</dbReference>
<evidence type="ECO:0000256" key="1">
    <source>
        <dbReference type="ARBA" id="ARBA00004448"/>
    </source>
</evidence>
<evidence type="ECO:0000256" key="4">
    <source>
        <dbReference type="ARBA" id="ARBA00022692"/>
    </source>
</evidence>
<feature type="repeat" description="Solcar" evidence="14">
    <location>
        <begin position="118"/>
        <end position="210"/>
    </location>
</feature>
<evidence type="ECO:0000256" key="11">
    <source>
        <dbReference type="ARBA" id="ARBA00058619"/>
    </source>
</evidence>
<reference evidence="16 17" key="1">
    <citation type="journal article" date="2017" name="Curr. Biol.">
        <title>The Evolution of Venom by Co-option of Single-Copy Genes.</title>
        <authorList>
            <person name="Martinson E.O."/>
            <person name="Mrinalini"/>
            <person name="Kelkar Y.D."/>
            <person name="Chang C.H."/>
            <person name="Werren J.H."/>
        </authorList>
    </citation>
    <scope>NUCLEOTIDE SEQUENCE [LARGE SCALE GENOMIC DNA]</scope>
    <source>
        <strain evidence="16 17">Alberta</strain>
        <tissue evidence="16">Whole body</tissue>
    </source>
</reference>
<feature type="repeat" description="Solcar" evidence="14">
    <location>
        <begin position="227"/>
        <end position="307"/>
    </location>
</feature>
<gene>
    <name evidence="16" type="ORF">TSAR_008349</name>
</gene>
<keyword evidence="4 14" id="KW-0812">Transmembrane</keyword>
<organism evidence="16 17">
    <name type="scientific">Trichomalopsis sarcophagae</name>
    <dbReference type="NCBI Taxonomy" id="543379"/>
    <lineage>
        <taxon>Eukaryota</taxon>
        <taxon>Metazoa</taxon>
        <taxon>Ecdysozoa</taxon>
        <taxon>Arthropoda</taxon>
        <taxon>Hexapoda</taxon>
        <taxon>Insecta</taxon>
        <taxon>Pterygota</taxon>
        <taxon>Neoptera</taxon>
        <taxon>Endopterygota</taxon>
        <taxon>Hymenoptera</taxon>
        <taxon>Apocrita</taxon>
        <taxon>Proctotrupomorpha</taxon>
        <taxon>Chalcidoidea</taxon>
        <taxon>Pteromalidae</taxon>
        <taxon>Pteromalinae</taxon>
        <taxon>Trichomalopsis</taxon>
    </lineage>
</organism>
<evidence type="ECO:0000256" key="5">
    <source>
        <dbReference type="ARBA" id="ARBA00022737"/>
    </source>
</evidence>
<evidence type="ECO:0000256" key="14">
    <source>
        <dbReference type="PROSITE-ProRule" id="PRU00282"/>
    </source>
</evidence>
<evidence type="ECO:0000313" key="16">
    <source>
        <dbReference type="EMBL" id="OXU20397.1"/>
    </source>
</evidence>
<evidence type="ECO:0000256" key="6">
    <source>
        <dbReference type="ARBA" id="ARBA00022792"/>
    </source>
</evidence>
<evidence type="ECO:0000256" key="12">
    <source>
        <dbReference type="ARBA" id="ARBA00070508"/>
    </source>
</evidence>
<protein>
    <recommendedName>
        <fullName evidence="12">Solute carrier family 25 member 32</fullName>
    </recommendedName>
    <alternativeName>
        <fullName evidence="13">Mitochondrial FAD transporter</fullName>
    </alternativeName>
</protein>
<evidence type="ECO:0000256" key="8">
    <source>
        <dbReference type="ARBA" id="ARBA00023128"/>
    </source>
</evidence>
<accession>A0A232EQ05</accession>
<comment type="subcellular location">
    <subcellularLocation>
        <location evidence="1">Mitochondrion inner membrane</location>
        <topology evidence="1">Multi-pass membrane protein</topology>
    </subcellularLocation>
</comment>
<dbReference type="AlphaFoldDB" id="A0A232EQ05"/>
<keyword evidence="3 15" id="KW-0813">Transport</keyword>
<keyword evidence="5" id="KW-0677">Repeat</keyword>
<dbReference type="FunFam" id="1.50.40.10:FF:000025">
    <property type="entry name" value="mitochondrial folate transporter/carrier"/>
    <property type="match status" value="1"/>
</dbReference>
<dbReference type="Gene3D" id="1.50.40.10">
    <property type="entry name" value="Mitochondrial carrier domain"/>
    <property type="match status" value="1"/>
</dbReference>
<comment type="function">
    <text evidence="11">Facilitates flavin adenine dinucleotide (FAD) translocation across the mitochondrial inner membrane into the mitochondrial matrix where it acts as a redox cofactor to assist flavoenzyme activities in fundamental metabolic processes including fatty acid beta-oxidation, amino acid and choline metabolism as well as mitochondrial electron transportation. In particular, provides FAD to DLD dehydrogenase of the glycine cleavage system, part of mitochondrial one-carbon metabolic pathway involved in neural tube closure in early embryogenesis.</text>
</comment>
<dbReference type="GO" id="GO:0015711">
    <property type="term" value="P:organic anion transport"/>
    <property type="evidence" value="ECO:0007669"/>
    <property type="project" value="UniProtKB-ARBA"/>
</dbReference>
<comment type="similarity">
    <text evidence="2 15">Belongs to the mitochondrial carrier (TC 2.A.29) family.</text>
</comment>
<keyword evidence="8" id="KW-0496">Mitochondrion</keyword>
<evidence type="ECO:0000256" key="10">
    <source>
        <dbReference type="ARBA" id="ARBA00050907"/>
    </source>
</evidence>
<evidence type="ECO:0000256" key="9">
    <source>
        <dbReference type="ARBA" id="ARBA00023136"/>
    </source>
</evidence>
<name>A0A232EQ05_9HYME</name>
<evidence type="ECO:0000256" key="13">
    <source>
        <dbReference type="ARBA" id="ARBA00079992"/>
    </source>
</evidence>
<comment type="caution">
    <text evidence="16">The sequence shown here is derived from an EMBL/GenBank/DDBJ whole genome shotgun (WGS) entry which is preliminary data.</text>
</comment>
<dbReference type="InterPro" id="IPR002067">
    <property type="entry name" value="MCP"/>
</dbReference>
<evidence type="ECO:0000256" key="3">
    <source>
        <dbReference type="ARBA" id="ARBA00022448"/>
    </source>
</evidence>
<dbReference type="InterPro" id="IPR044712">
    <property type="entry name" value="SLC25A32-like"/>
</dbReference>
<dbReference type="PANTHER" id="PTHR45683">
    <property type="entry name" value="MITOCHONDRIAL NICOTINAMIDE ADENINE DINUCLEOTIDE TRANSPORTER 1-RELATED-RELATED"/>
    <property type="match status" value="1"/>
</dbReference>
<dbReference type="Proteomes" id="UP000215335">
    <property type="component" value="Unassembled WGS sequence"/>
</dbReference>
<dbReference type="EMBL" id="NNAY01002875">
    <property type="protein sequence ID" value="OXU20397.1"/>
    <property type="molecule type" value="Genomic_DNA"/>
</dbReference>
<dbReference type="Pfam" id="PF00153">
    <property type="entry name" value="Mito_carr"/>
    <property type="match status" value="3"/>
</dbReference>
<keyword evidence="7" id="KW-1133">Transmembrane helix</keyword>
<dbReference type="PRINTS" id="PR00926">
    <property type="entry name" value="MITOCARRIER"/>
</dbReference>
<dbReference type="PROSITE" id="PS50920">
    <property type="entry name" value="SOLCAR"/>
    <property type="match status" value="3"/>
</dbReference>
<feature type="repeat" description="Solcar" evidence="14">
    <location>
        <begin position="21"/>
        <end position="108"/>
    </location>
</feature>
<dbReference type="InterPro" id="IPR018108">
    <property type="entry name" value="MCP_transmembrane"/>
</dbReference>
<evidence type="ECO:0000313" key="17">
    <source>
        <dbReference type="Proteomes" id="UP000215335"/>
    </source>
</evidence>
<sequence length="312" mass="34753">MCATKSTDSKNKLSVFSHLKYEYLAAGVAGGTISTLVLHPLDLIKVRFAVNDGRVKSAPQYSGPINAFGKIVKNEGFVGLYRGIVPNIIGAGAAWGSYFFLYNCIKTWIQDGNTTKPLGPWMHIVAATDAGVLTLLLTNPIWVVKTRLCLQYAEDVHLSETKRYSGTIDALKKITMTEGITGLYKGLVPGLFGVSHGAIQFMLYEEMKVKYNLYRNKPIDTKLETTNYIICAAVSKLIAAAITYPYQVVRSRLQDHHHNYQGTLHCISSIWKYEGWRGYYKGLSANLLRVTPATVITFVVYEHVSSYLLSHK</sequence>
<dbReference type="OrthoDB" id="428293at2759"/>
<evidence type="ECO:0000256" key="15">
    <source>
        <dbReference type="RuleBase" id="RU000488"/>
    </source>
</evidence>
<evidence type="ECO:0000256" key="2">
    <source>
        <dbReference type="ARBA" id="ARBA00006375"/>
    </source>
</evidence>
<proteinExistence type="inferred from homology"/>
<dbReference type="STRING" id="543379.A0A232EQ05"/>
<keyword evidence="17" id="KW-1185">Reference proteome</keyword>
<comment type="catalytic activity">
    <reaction evidence="10">
        <text>FAD(in) = FAD(out)</text>
        <dbReference type="Rhea" id="RHEA:76535"/>
        <dbReference type="ChEBI" id="CHEBI:57692"/>
    </reaction>
</comment>
<dbReference type="SUPFAM" id="SSF103506">
    <property type="entry name" value="Mitochondrial carrier"/>
    <property type="match status" value="1"/>
</dbReference>